<feature type="chain" id="PRO_5038403718" description="Small secreted domain DUF320" evidence="1">
    <location>
        <begin position="29"/>
        <end position="72"/>
    </location>
</feature>
<comment type="caution">
    <text evidence="2">The sequence shown here is derived from an EMBL/GenBank/DDBJ whole genome shotgun (WGS) entry which is preliminary data.</text>
</comment>
<proteinExistence type="predicted"/>
<sequence length="72" mass="7386">MTKSRVKFWVSTIGLIAAPLVWSAPAAAEGVALTPEVVESATAVDAPPPCVNYPGNIPCNLSTFSSSLGIGR</sequence>
<dbReference type="Proteomes" id="UP000255355">
    <property type="component" value="Unassembled WGS sequence"/>
</dbReference>
<organism evidence="2 3">
    <name type="scientific">Nocardia mexicana</name>
    <dbReference type="NCBI Taxonomy" id="279262"/>
    <lineage>
        <taxon>Bacteria</taxon>
        <taxon>Bacillati</taxon>
        <taxon>Actinomycetota</taxon>
        <taxon>Actinomycetes</taxon>
        <taxon>Mycobacteriales</taxon>
        <taxon>Nocardiaceae</taxon>
        <taxon>Nocardia</taxon>
    </lineage>
</organism>
<dbReference type="AlphaFoldDB" id="A0A370HE14"/>
<keyword evidence="3" id="KW-1185">Reference proteome</keyword>
<dbReference type="EMBL" id="QQAZ01000001">
    <property type="protein sequence ID" value="RDI55471.1"/>
    <property type="molecule type" value="Genomic_DNA"/>
</dbReference>
<protein>
    <recommendedName>
        <fullName evidence="4">Small secreted domain DUF320</fullName>
    </recommendedName>
</protein>
<evidence type="ECO:0008006" key="4">
    <source>
        <dbReference type="Google" id="ProtNLM"/>
    </source>
</evidence>
<name>A0A370HE14_9NOCA</name>
<dbReference type="RefSeq" id="WP_068023073.1">
    <property type="nucleotide sequence ID" value="NZ_QQAZ01000001.1"/>
</dbReference>
<dbReference type="OrthoDB" id="9952901at2"/>
<evidence type="ECO:0000313" key="2">
    <source>
        <dbReference type="EMBL" id="RDI55471.1"/>
    </source>
</evidence>
<feature type="signal peptide" evidence="1">
    <location>
        <begin position="1"/>
        <end position="28"/>
    </location>
</feature>
<evidence type="ECO:0000256" key="1">
    <source>
        <dbReference type="SAM" id="SignalP"/>
    </source>
</evidence>
<accession>A0A370HE14</accession>
<evidence type="ECO:0000313" key="3">
    <source>
        <dbReference type="Proteomes" id="UP000255355"/>
    </source>
</evidence>
<reference evidence="2 3" key="1">
    <citation type="submission" date="2018-07" db="EMBL/GenBank/DDBJ databases">
        <title>Genomic Encyclopedia of Type Strains, Phase IV (KMG-IV): sequencing the most valuable type-strain genomes for metagenomic binning, comparative biology and taxonomic classification.</title>
        <authorList>
            <person name="Goeker M."/>
        </authorList>
    </citation>
    <scope>NUCLEOTIDE SEQUENCE [LARGE SCALE GENOMIC DNA]</scope>
    <source>
        <strain evidence="2 3">DSM 44952</strain>
    </source>
</reference>
<gene>
    <name evidence="2" type="ORF">DFR68_101304</name>
</gene>
<keyword evidence="1" id="KW-0732">Signal</keyword>